<evidence type="ECO:0000313" key="2">
    <source>
        <dbReference type="EMBL" id="PRZ12636.1"/>
    </source>
</evidence>
<dbReference type="InterPro" id="IPR012318">
    <property type="entry name" value="HTH_CRP"/>
</dbReference>
<dbReference type="SUPFAM" id="SSF46785">
    <property type="entry name" value="Winged helix' DNA-binding domain"/>
    <property type="match status" value="1"/>
</dbReference>
<keyword evidence="3" id="KW-1185">Reference proteome</keyword>
<evidence type="ECO:0000313" key="3">
    <source>
        <dbReference type="Proteomes" id="UP000238836"/>
    </source>
</evidence>
<dbReference type="RefSeq" id="WP_083464900.1">
    <property type="nucleotide sequence ID" value="NZ_PVTZ01000012.1"/>
</dbReference>
<comment type="caution">
    <text evidence="2">The sequence shown here is derived from an EMBL/GenBank/DDBJ whole genome shotgun (WGS) entry which is preliminary data.</text>
</comment>
<gene>
    <name evidence="2" type="ORF">CLV36_11232</name>
</gene>
<reference evidence="2 3" key="1">
    <citation type="submission" date="2018-03" db="EMBL/GenBank/DDBJ databases">
        <title>Genomic Encyclopedia of Archaeal and Bacterial Type Strains, Phase II (KMG-II): from individual species to whole genera.</title>
        <authorList>
            <person name="Goeker M."/>
        </authorList>
    </citation>
    <scope>NUCLEOTIDE SEQUENCE [LARGE SCALE GENOMIC DNA]</scope>
    <source>
        <strain evidence="2 3">RHA1</strain>
    </source>
</reference>
<dbReference type="InterPro" id="IPR014710">
    <property type="entry name" value="RmlC-like_jellyroll"/>
</dbReference>
<dbReference type="EMBL" id="PVTZ01000012">
    <property type="protein sequence ID" value="PRZ12636.1"/>
    <property type="molecule type" value="Genomic_DNA"/>
</dbReference>
<dbReference type="PROSITE" id="PS51063">
    <property type="entry name" value="HTH_CRP_2"/>
    <property type="match status" value="1"/>
</dbReference>
<accession>A0ABX5EPD8</accession>
<evidence type="ECO:0000259" key="1">
    <source>
        <dbReference type="PROSITE" id="PS51063"/>
    </source>
</evidence>
<feature type="domain" description="HTH crp-type" evidence="1">
    <location>
        <begin position="119"/>
        <end position="197"/>
    </location>
</feature>
<dbReference type="Proteomes" id="UP000238836">
    <property type="component" value="Unassembled WGS sequence"/>
</dbReference>
<dbReference type="InterPro" id="IPR036390">
    <property type="entry name" value="WH_DNA-bd_sf"/>
</dbReference>
<name>A0ABX5EPD8_9BACL</name>
<proteinExistence type="predicted"/>
<dbReference type="Gene3D" id="2.60.120.10">
    <property type="entry name" value="Jelly Rolls"/>
    <property type="match status" value="1"/>
</dbReference>
<dbReference type="Pfam" id="PF13545">
    <property type="entry name" value="HTH_Crp_2"/>
    <property type="match status" value="1"/>
</dbReference>
<organism evidence="2 3">
    <name type="scientific">Laceyella sediminis</name>
    <dbReference type="NCBI Taxonomy" id="573074"/>
    <lineage>
        <taxon>Bacteria</taxon>
        <taxon>Bacillati</taxon>
        <taxon>Bacillota</taxon>
        <taxon>Bacilli</taxon>
        <taxon>Bacillales</taxon>
        <taxon>Thermoactinomycetaceae</taxon>
        <taxon>Laceyella</taxon>
    </lineage>
</organism>
<dbReference type="SMART" id="SM00419">
    <property type="entry name" value="HTH_CRP"/>
    <property type="match status" value="1"/>
</dbReference>
<protein>
    <submittedName>
        <fullName evidence="2">CRP-like cAMP-binding protein</fullName>
    </submittedName>
</protein>
<sequence>MEKTIQTFLSQCPNDQWIEHHPVQMEPEKVYIIQAGYGTLWETKEDGNHVLLDVLQEGSIFEVPFIPDRTCEFRPHSPVQVSICDWREVLHSPIAASVIAELRKYWTRVQTLQMIKHNKFVEDRLIQFLFFLAQPFQSKTTEHQLALPFPITHEELAAAILSTRATITRCLSQLRRECKIDYFQKQGKRYILLTNRFIHSLMSTQPEICLAKLTPSTNISKAKRIS</sequence>